<comment type="similarity">
    <text evidence="1 5 6">Belongs to the glutamine synthetase family.</text>
</comment>
<dbReference type="GO" id="GO:0004356">
    <property type="term" value="F:glutamine synthetase activity"/>
    <property type="evidence" value="ECO:0007669"/>
    <property type="project" value="InterPro"/>
</dbReference>
<evidence type="ECO:0000256" key="5">
    <source>
        <dbReference type="PROSITE-ProRule" id="PRU01331"/>
    </source>
</evidence>
<evidence type="ECO:0000259" key="7">
    <source>
        <dbReference type="PROSITE" id="PS51987"/>
    </source>
</evidence>
<dbReference type="PANTHER" id="PTHR43785:SF12">
    <property type="entry name" value="TYPE-1 GLUTAMINE SYNTHETASE 2"/>
    <property type="match status" value="1"/>
</dbReference>
<dbReference type="GO" id="GO:0006542">
    <property type="term" value="P:glutamine biosynthetic process"/>
    <property type="evidence" value="ECO:0007669"/>
    <property type="project" value="InterPro"/>
</dbReference>
<protein>
    <recommendedName>
        <fullName evidence="7">GS catalytic domain-containing protein</fullName>
    </recommendedName>
</protein>
<evidence type="ECO:0000256" key="6">
    <source>
        <dbReference type="RuleBase" id="RU000384"/>
    </source>
</evidence>
<dbReference type="InterPro" id="IPR014746">
    <property type="entry name" value="Gln_synth/guanido_kin_cat_dom"/>
</dbReference>
<dbReference type="GO" id="GO:0005524">
    <property type="term" value="F:ATP binding"/>
    <property type="evidence" value="ECO:0007669"/>
    <property type="project" value="UniProtKB-KW"/>
</dbReference>
<dbReference type="AlphaFoldDB" id="A0A7S4M8N9"/>
<feature type="domain" description="GS catalytic" evidence="7">
    <location>
        <begin position="135"/>
        <end position="475"/>
    </location>
</feature>
<accession>A0A7S4M8N9</accession>
<dbReference type="EMBL" id="HBKP01005234">
    <property type="protein sequence ID" value="CAE2207097.1"/>
    <property type="molecule type" value="Transcribed_RNA"/>
</dbReference>
<dbReference type="PROSITE" id="PS51987">
    <property type="entry name" value="GS_CATALYTIC"/>
    <property type="match status" value="1"/>
</dbReference>
<evidence type="ECO:0000256" key="2">
    <source>
        <dbReference type="ARBA" id="ARBA00022598"/>
    </source>
</evidence>
<name>A0A7S4M8N9_9EUKA</name>
<dbReference type="SUPFAM" id="SSF54368">
    <property type="entry name" value="Glutamine synthetase, N-terminal domain"/>
    <property type="match status" value="1"/>
</dbReference>
<gene>
    <name evidence="8" type="ORF">VSP0166_LOCUS3732</name>
</gene>
<dbReference type="FunFam" id="3.30.590.10:FF:000005">
    <property type="entry name" value="Probable glutamine synthetase"/>
    <property type="match status" value="1"/>
</dbReference>
<keyword evidence="2" id="KW-0436">Ligase</keyword>
<dbReference type="SMART" id="SM01230">
    <property type="entry name" value="Gln-synt_C"/>
    <property type="match status" value="1"/>
</dbReference>
<reference evidence="8" key="1">
    <citation type="submission" date="2021-01" db="EMBL/GenBank/DDBJ databases">
        <authorList>
            <person name="Corre E."/>
            <person name="Pelletier E."/>
            <person name="Niang G."/>
            <person name="Scheremetjew M."/>
            <person name="Finn R."/>
            <person name="Kale V."/>
            <person name="Holt S."/>
            <person name="Cochrane G."/>
            <person name="Meng A."/>
            <person name="Brown T."/>
            <person name="Cohen L."/>
        </authorList>
    </citation>
    <scope>NUCLEOTIDE SEQUENCE</scope>
    <source>
        <strain evidence="8">DIVA3 518/3/11/1/6</strain>
    </source>
</reference>
<evidence type="ECO:0000256" key="4">
    <source>
        <dbReference type="ARBA" id="ARBA00022840"/>
    </source>
</evidence>
<keyword evidence="3" id="KW-0547">Nucleotide-binding</keyword>
<dbReference type="GO" id="GO:0006576">
    <property type="term" value="P:biogenic amine metabolic process"/>
    <property type="evidence" value="ECO:0007669"/>
    <property type="project" value="UniProtKB-ARBA"/>
</dbReference>
<dbReference type="Gene3D" id="3.30.590.10">
    <property type="entry name" value="Glutamine synthetase/guanido kinase, catalytic domain"/>
    <property type="match status" value="1"/>
</dbReference>
<dbReference type="Pfam" id="PF00120">
    <property type="entry name" value="Gln-synt_C"/>
    <property type="match status" value="1"/>
</dbReference>
<organism evidence="8">
    <name type="scientific">Vannella robusta</name>
    <dbReference type="NCBI Taxonomy" id="1487602"/>
    <lineage>
        <taxon>Eukaryota</taxon>
        <taxon>Amoebozoa</taxon>
        <taxon>Discosea</taxon>
        <taxon>Flabellinia</taxon>
        <taxon>Vannellidae</taxon>
        <taxon>Vannella</taxon>
    </lineage>
</organism>
<proteinExistence type="inferred from homology"/>
<evidence type="ECO:0000256" key="1">
    <source>
        <dbReference type="ARBA" id="ARBA00009897"/>
    </source>
</evidence>
<dbReference type="InterPro" id="IPR036651">
    <property type="entry name" value="Gln_synt_N_sf"/>
</dbReference>
<dbReference type="SUPFAM" id="SSF55931">
    <property type="entry name" value="Glutamine synthetase/guanido kinase"/>
    <property type="match status" value="1"/>
</dbReference>
<evidence type="ECO:0000313" key="8">
    <source>
        <dbReference type="EMBL" id="CAE2207097.1"/>
    </source>
</evidence>
<dbReference type="InterPro" id="IPR008146">
    <property type="entry name" value="Gln_synth_cat_dom"/>
</dbReference>
<dbReference type="PANTHER" id="PTHR43785">
    <property type="entry name" value="GAMMA-GLUTAMYLPUTRESCINE SYNTHETASE"/>
    <property type="match status" value="1"/>
</dbReference>
<sequence>MLNSSRYLRRLSSVIPSRHASSAQNDKLFETIKAKRFNKVKLAAVDMDGVLRGKYVSLDKFRSCLDSNLSFCGVIHGWDLHDKLYTSSKVSGQHNGYPDITATIDPKSLRQLPWEEDLPFFLVDFEADKSVNVCPRKVLKKVCKQLEEEVNAKAMCGPELEFFNFAEDAVSWPEKGYKNPKPLTYGMFGYSLLRTGQNSEIFKDIFDECAAFGVPIEGLHTETGPGVFEAAIRFGDAVTAADNATLFKYALKIIGSRHGFMPCFMAKPYSSMPGSSGHIHQSLVCKDTQNNLFHDDNDPNKMSQLFKHYVAGQLHCLPKILPMFCPTVNSYKRLVEGFWAPVEATWGVENRTSSLRVIPGSSKSTRLETRIAGADANTYFSIAASLAAGLYGIRHKLELPAEIVGERKVTPENRLARTLLEAAERMKNSEEAKEMFGEDFVEHFTMTREWEYNEYLASFQDTVTDWEVKRYAEII</sequence>
<evidence type="ECO:0000256" key="3">
    <source>
        <dbReference type="ARBA" id="ARBA00022741"/>
    </source>
</evidence>
<keyword evidence="4" id="KW-0067">ATP-binding</keyword>